<keyword evidence="1" id="KW-0472">Membrane</keyword>
<feature type="transmembrane region" description="Helical" evidence="1">
    <location>
        <begin position="120"/>
        <end position="144"/>
    </location>
</feature>
<feature type="transmembrane region" description="Helical" evidence="1">
    <location>
        <begin position="15"/>
        <end position="39"/>
    </location>
</feature>
<proteinExistence type="predicted"/>
<feature type="transmembrane region" description="Helical" evidence="1">
    <location>
        <begin position="213"/>
        <end position="232"/>
    </location>
</feature>
<dbReference type="RefSeq" id="WP_099517232.1">
    <property type="nucleotide sequence ID" value="NZ_CP016808.1"/>
</dbReference>
<evidence type="ECO:0000256" key="1">
    <source>
        <dbReference type="SAM" id="Phobius"/>
    </source>
</evidence>
<gene>
    <name evidence="2" type="ORF">BBD42_04800</name>
</gene>
<feature type="transmembrane region" description="Helical" evidence="1">
    <location>
        <begin position="252"/>
        <end position="274"/>
    </location>
</feature>
<keyword evidence="1" id="KW-1133">Transmembrane helix</keyword>
<dbReference type="EMBL" id="CP016808">
    <property type="protein sequence ID" value="ANY65860.1"/>
    <property type="molecule type" value="Genomic_DNA"/>
</dbReference>
<name>A0A1B2DDT9_9BACL</name>
<dbReference type="AlphaFoldDB" id="A0A1B2DDT9"/>
<keyword evidence="1" id="KW-0812">Transmembrane</keyword>
<feature type="transmembrane region" description="Helical" evidence="1">
    <location>
        <begin position="77"/>
        <end position="99"/>
    </location>
</feature>
<evidence type="ECO:0000313" key="2">
    <source>
        <dbReference type="EMBL" id="ANY65860.1"/>
    </source>
</evidence>
<sequence length="280" mass="31761">MKFYLKLVHMEVHRFRYLFGGLMALTILVQFGVVLLWSLRERSIRTGPGWSEQSVTYHPFSETGKLTFNELMFSNQFWFSFPVLISVAVIAGYVFLIWYRDWLGRDTFIYRLLMLPSNRSSIYAAKLTAIVLFTFGLVSFQLLLLPLEMMLFNLVIPEALRDPSYLSQAILQNQALKVLIPGQFDAFVMAYAIGILTVLAAFTVILLERSYRVIGIGFAVIYVFVCGAALLAPITLQRPGNTASYLYPGETYAIILALTAILVLVSVWLSIRLLNKKITV</sequence>
<feature type="transmembrane region" description="Helical" evidence="1">
    <location>
        <begin position="186"/>
        <end position="206"/>
    </location>
</feature>
<accession>A0A1B2DDT9</accession>
<reference evidence="2" key="1">
    <citation type="submission" date="2016-08" db="EMBL/GenBank/DDBJ databases">
        <title>Complete Genome Seqeunce of Paenibacillus sp. BIHB 4019 from tea rhizoplane.</title>
        <authorList>
            <person name="Thakur R."/>
            <person name="Swarnkar M.K."/>
            <person name="Gulati A."/>
        </authorList>
    </citation>
    <scope>NUCLEOTIDE SEQUENCE [LARGE SCALE GENOMIC DNA]</scope>
    <source>
        <strain evidence="2">BIHB4019</strain>
    </source>
</reference>
<organism evidence="2">
    <name type="scientific">Paenibacillus sp. BIHB 4019</name>
    <dbReference type="NCBI Taxonomy" id="1870819"/>
    <lineage>
        <taxon>Bacteria</taxon>
        <taxon>Bacillati</taxon>
        <taxon>Bacillota</taxon>
        <taxon>Bacilli</taxon>
        <taxon>Bacillales</taxon>
        <taxon>Paenibacillaceae</taxon>
        <taxon>Paenibacillus</taxon>
    </lineage>
</organism>
<protein>
    <submittedName>
        <fullName evidence="2">Uncharacterized protein</fullName>
    </submittedName>
</protein>